<dbReference type="EMBL" id="VDEP01000205">
    <property type="protein sequence ID" value="KAA1123925.1"/>
    <property type="molecule type" value="Genomic_DNA"/>
</dbReference>
<dbReference type="Proteomes" id="UP000325313">
    <property type="component" value="Unassembled WGS sequence"/>
</dbReference>
<accession>A0A5B0RG48</accession>
<dbReference type="AlphaFoldDB" id="A0A5B0RG48"/>
<feature type="compositionally biased region" description="Basic and acidic residues" evidence="1">
    <location>
        <begin position="1"/>
        <end position="11"/>
    </location>
</feature>
<comment type="caution">
    <text evidence="2">The sequence shown here is derived from an EMBL/GenBank/DDBJ whole genome shotgun (WGS) entry which is preliminary data.</text>
</comment>
<evidence type="ECO:0000256" key="1">
    <source>
        <dbReference type="SAM" id="MobiDB-lite"/>
    </source>
</evidence>
<reference evidence="2 3" key="1">
    <citation type="submission" date="2019-05" db="EMBL/GenBank/DDBJ databases">
        <title>Emergence of the Ug99 lineage of the wheat stem rust pathogen through somatic hybridization.</title>
        <authorList>
            <person name="Li F."/>
            <person name="Upadhyaya N.M."/>
            <person name="Sperschneider J."/>
            <person name="Matny O."/>
            <person name="Nguyen-Phuc H."/>
            <person name="Mago R."/>
            <person name="Raley C."/>
            <person name="Miller M.E."/>
            <person name="Silverstein K.A.T."/>
            <person name="Henningsen E."/>
            <person name="Hirsch C.D."/>
            <person name="Visser B."/>
            <person name="Pretorius Z.A."/>
            <person name="Steffenson B.J."/>
            <person name="Schwessinger B."/>
            <person name="Dodds P.N."/>
            <person name="Figueroa M."/>
        </authorList>
    </citation>
    <scope>NUCLEOTIDE SEQUENCE [LARGE SCALE GENOMIC DNA]</scope>
    <source>
        <strain evidence="2 3">Ug99</strain>
    </source>
</reference>
<name>A0A5B0RG48_PUCGR</name>
<evidence type="ECO:0000313" key="2">
    <source>
        <dbReference type="EMBL" id="KAA1123925.1"/>
    </source>
</evidence>
<gene>
    <name evidence="2" type="ORF">PGTUg99_001064</name>
</gene>
<evidence type="ECO:0000313" key="3">
    <source>
        <dbReference type="Proteomes" id="UP000325313"/>
    </source>
</evidence>
<organism evidence="2 3">
    <name type="scientific">Puccinia graminis f. sp. tritici</name>
    <dbReference type="NCBI Taxonomy" id="56615"/>
    <lineage>
        <taxon>Eukaryota</taxon>
        <taxon>Fungi</taxon>
        <taxon>Dikarya</taxon>
        <taxon>Basidiomycota</taxon>
        <taxon>Pucciniomycotina</taxon>
        <taxon>Pucciniomycetes</taxon>
        <taxon>Pucciniales</taxon>
        <taxon>Pucciniaceae</taxon>
        <taxon>Puccinia</taxon>
    </lineage>
</organism>
<sequence length="66" mass="7658">MEHSQAQEQKAHKSSQAKINHHHKAKAIKHINLKHPNSTFRPMLNHHLKQHYSINHSFPDPTLPSS</sequence>
<feature type="region of interest" description="Disordered" evidence="1">
    <location>
        <begin position="1"/>
        <end position="28"/>
    </location>
</feature>
<feature type="compositionally biased region" description="Basic residues" evidence="1">
    <location>
        <begin position="12"/>
        <end position="28"/>
    </location>
</feature>
<protein>
    <submittedName>
        <fullName evidence="2">Uncharacterized protein</fullName>
    </submittedName>
</protein>
<proteinExistence type="predicted"/>